<gene>
    <name evidence="2" type="ORF">FCC1311_003532</name>
</gene>
<sequence>MSRESSTRGGSAAAHTVFADPVAELAVKNAKYIKLCTELYLARKSIEELRGFERFVNLEALWVNDNEIQRLSNLENNFRLKHLYAQKNQITSVAPCARFKFLESLHLFENKLSNLDKCLGVLSRLNHLKTLDLFGNPIAQEENYRLRVIHAMPPSLEVLDRQKIKAEERAQAALMFGKTLSTEGRLELRRLTSLGRQRSAAELVGELSGCTLLLLAEVDAILRKREQSSVVLEDERDEGDVQLNPVVERIKRIPDPKEGELYVVRETLSEWERRDLAAMLEKEFETSTDSWSRSTVASVVSRCESFLGRSLTLDVEAFLEILLTSLPGALVQNGDESEDSDEICEPSFEPEAVKRQLLLAKWKLWKPSQYAQESNQLFDRAEAGRKKLQTMHLTSSDANDQDADARQALQSRILADAARAYRFESLKAAAVQGSTFANTALQQQQQEDATTTTTTMTKLDESKSSNSPNDARCDVFRMYSYEDFASDKSATMQRQIPTLAKTRYGITAARAAGLRASIHDDRTGSKPSLRLFFQKL</sequence>
<dbReference type="PROSITE" id="PS51450">
    <property type="entry name" value="LRR"/>
    <property type="match status" value="1"/>
</dbReference>
<dbReference type="SMART" id="SM00365">
    <property type="entry name" value="LRR_SD22"/>
    <property type="match status" value="3"/>
</dbReference>
<dbReference type="GO" id="GO:1990904">
    <property type="term" value="C:ribonucleoprotein complex"/>
    <property type="evidence" value="ECO:0007669"/>
    <property type="project" value="UniProtKB-KW"/>
</dbReference>
<feature type="compositionally biased region" description="Low complexity" evidence="1">
    <location>
        <begin position="442"/>
        <end position="457"/>
    </location>
</feature>
<keyword evidence="2" id="KW-0687">Ribonucleoprotein</keyword>
<proteinExistence type="predicted"/>
<name>A0A2R5G0S6_9STRA</name>
<dbReference type="Pfam" id="PF14580">
    <property type="entry name" value="LRR_9"/>
    <property type="match status" value="1"/>
</dbReference>
<organism evidence="2 3">
    <name type="scientific">Hondaea fermentalgiana</name>
    <dbReference type="NCBI Taxonomy" id="2315210"/>
    <lineage>
        <taxon>Eukaryota</taxon>
        <taxon>Sar</taxon>
        <taxon>Stramenopiles</taxon>
        <taxon>Bigyra</taxon>
        <taxon>Labyrinthulomycetes</taxon>
        <taxon>Thraustochytrida</taxon>
        <taxon>Thraustochytriidae</taxon>
        <taxon>Hondaea</taxon>
    </lineage>
</organism>
<evidence type="ECO:0000313" key="2">
    <source>
        <dbReference type="EMBL" id="GBG24135.1"/>
    </source>
</evidence>
<dbReference type="Proteomes" id="UP000241890">
    <property type="component" value="Unassembled WGS sequence"/>
</dbReference>
<keyword evidence="3" id="KW-1185">Reference proteome</keyword>
<dbReference type="InterPro" id="IPR032675">
    <property type="entry name" value="LRR_dom_sf"/>
</dbReference>
<dbReference type="Gene3D" id="3.80.10.10">
    <property type="entry name" value="Ribonuclease Inhibitor"/>
    <property type="match status" value="1"/>
</dbReference>
<dbReference type="SUPFAM" id="SSF52058">
    <property type="entry name" value="L domain-like"/>
    <property type="match status" value="1"/>
</dbReference>
<comment type="caution">
    <text evidence="2">The sequence shown here is derived from an EMBL/GenBank/DDBJ whole genome shotgun (WGS) entry which is preliminary data.</text>
</comment>
<dbReference type="EMBL" id="BEYU01000004">
    <property type="protein sequence ID" value="GBG24135.1"/>
    <property type="molecule type" value="Genomic_DNA"/>
</dbReference>
<feature type="region of interest" description="Disordered" evidence="1">
    <location>
        <begin position="442"/>
        <end position="468"/>
    </location>
</feature>
<protein>
    <submittedName>
        <fullName evidence="2">U2 small nuclear ribonucleoprotein A</fullName>
    </submittedName>
</protein>
<accession>A0A2R5G0S6</accession>
<dbReference type="InterPro" id="IPR042655">
    <property type="entry name" value="LRC72"/>
</dbReference>
<reference evidence="2 3" key="1">
    <citation type="submission" date="2017-12" db="EMBL/GenBank/DDBJ databases">
        <title>Sequencing, de novo assembly and annotation of complete genome of a new Thraustochytrid species, strain FCC1311.</title>
        <authorList>
            <person name="Sedici K."/>
            <person name="Godart F."/>
            <person name="Aiese Cigliano R."/>
            <person name="Sanseverino W."/>
            <person name="Barakat M."/>
            <person name="Ortet P."/>
            <person name="Marechal E."/>
            <person name="Cagnac O."/>
            <person name="Amato A."/>
        </authorList>
    </citation>
    <scope>NUCLEOTIDE SEQUENCE [LARGE SCALE GENOMIC DNA]</scope>
</reference>
<dbReference type="InParanoid" id="A0A2R5G0S6"/>
<evidence type="ECO:0000256" key="1">
    <source>
        <dbReference type="SAM" id="MobiDB-lite"/>
    </source>
</evidence>
<evidence type="ECO:0000313" key="3">
    <source>
        <dbReference type="Proteomes" id="UP000241890"/>
    </source>
</evidence>
<dbReference type="OrthoDB" id="1517790at2759"/>
<dbReference type="AlphaFoldDB" id="A0A2R5G0S6"/>
<dbReference type="InterPro" id="IPR001611">
    <property type="entry name" value="Leu-rich_rpt"/>
</dbReference>
<dbReference type="PANTHER" id="PTHR46759:SF1">
    <property type="entry name" value="LEUCINE-RICH REPEAT-CONTAINING PROTEIN 72"/>
    <property type="match status" value="1"/>
</dbReference>
<dbReference type="PANTHER" id="PTHR46759">
    <property type="entry name" value="LEUCINE-RICH REPEAT-CONTAINING PROTEIN 72"/>
    <property type="match status" value="1"/>
</dbReference>